<name>A0AAD7MES3_9AGAR</name>
<comment type="caution">
    <text evidence="2">The sequence shown here is derived from an EMBL/GenBank/DDBJ whole genome shotgun (WGS) entry which is preliminary data.</text>
</comment>
<evidence type="ECO:0000256" key="1">
    <source>
        <dbReference type="SAM" id="MobiDB-lite"/>
    </source>
</evidence>
<dbReference type="EMBL" id="JARKIB010000351">
    <property type="protein sequence ID" value="KAJ7713102.1"/>
    <property type="molecule type" value="Genomic_DNA"/>
</dbReference>
<gene>
    <name evidence="2" type="ORF">B0H16DRAFT_1478930</name>
</gene>
<keyword evidence="3" id="KW-1185">Reference proteome</keyword>
<proteinExistence type="predicted"/>
<reference evidence="2" key="1">
    <citation type="submission" date="2023-03" db="EMBL/GenBank/DDBJ databases">
        <title>Massive genome expansion in bonnet fungi (Mycena s.s.) driven by repeated elements and novel gene families across ecological guilds.</title>
        <authorList>
            <consortium name="Lawrence Berkeley National Laboratory"/>
            <person name="Harder C.B."/>
            <person name="Miyauchi S."/>
            <person name="Viragh M."/>
            <person name="Kuo A."/>
            <person name="Thoen E."/>
            <person name="Andreopoulos B."/>
            <person name="Lu D."/>
            <person name="Skrede I."/>
            <person name="Drula E."/>
            <person name="Henrissat B."/>
            <person name="Morin E."/>
            <person name="Kohler A."/>
            <person name="Barry K."/>
            <person name="LaButti K."/>
            <person name="Morin E."/>
            <person name="Salamov A."/>
            <person name="Lipzen A."/>
            <person name="Mereny Z."/>
            <person name="Hegedus B."/>
            <person name="Baldrian P."/>
            <person name="Stursova M."/>
            <person name="Weitz H."/>
            <person name="Taylor A."/>
            <person name="Grigoriev I.V."/>
            <person name="Nagy L.G."/>
            <person name="Martin F."/>
            <person name="Kauserud H."/>
        </authorList>
    </citation>
    <scope>NUCLEOTIDE SEQUENCE</scope>
    <source>
        <strain evidence="2">CBHHK182m</strain>
    </source>
</reference>
<evidence type="ECO:0000313" key="3">
    <source>
        <dbReference type="Proteomes" id="UP001215598"/>
    </source>
</evidence>
<feature type="compositionally biased region" description="Basic and acidic residues" evidence="1">
    <location>
        <begin position="297"/>
        <end position="306"/>
    </location>
</feature>
<feature type="compositionally biased region" description="Basic and acidic residues" evidence="1">
    <location>
        <begin position="343"/>
        <end position="367"/>
    </location>
</feature>
<accession>A0AAD7MES3</accession>
<sequence length="382" mass="42031">MSFKSILFLNILNLQHFVQRRSIPSRGHHHVQPRSRHVVISLGGRIYGRLTAVFNSSRCPYHGLLLRWFIDARPQCRPEGPNHLHLTRVIPRVELDLDLGHLGDAFRPRGFRVEIEFEVVKGPWVSDQVQRFNTIHVFTLQPNQVQFNTLASVHLLTYCIEPINSKDSPVIQLCGINLLQVQSASHHELYVIKPPSPRRTDDQFSNSRIPLQIIRQIGYIQDLRSEGHGGRYGLGEGEGMDGGDEEGRGEGEGVGVSVGTTRQRRGRVPSVHEAESAKFGPSAAACAGLGARAHNGRVREGGKGEGGDEGDGEMGTIAGRGDWVESACAMGGDVCDGRRCARVPEREGGERGPGQGRRDDEGVKDTDTVTPRCRVNGSRGKR</sequence>
<feature type="region of interest" description="Disordered" evidence="1">
    <location>
        <begin position="295"/>
        <end position="318"/>
    </location>
</feature>
<protein>
    <submittedName>
        <fullName evidence="2">Uncharacterized protein</fullName>
    </submittedName>
</protein>
<evidence type="ECO:0000313" key="2">
    <source>
        <dbReference type="EMBL" id="KAJ7713102.1"/>
    </source>
</evidence>
<dbReference type="Proteomes" id="UP001215598">
    <property type="component" value="Unassembled WGS sequence"/>
</dbReference>
<feature type="region of interest" description="Disordered" evidence="1">
    <location>
        <begin position="230"/>
        <end position="280"/>
    </location>
</feature>
<dbReference type="AlphaFoldDB" id="A0AAD7MES3"/>
<organism evidence="2 3">
    <name type="scientific">Mycena metata</name>
    <dbReference type="NCBI Taxonomy" id="1033252"/>
    <lineage>
        <taxon>Eukaryota</taxon>
        <taxon>Fungi</taxon>
        <taxon>Dikarya</taxon>
        <taxon>Basidiomycota</taxon>
        <taxon>Agaricomycotina</taxon>
        <taxon>Agaricomycetes</taxon>
        <taxon>Agaricomycetidae</taxon>
        <taxon>Agaricales</taxon>
        <taxon>Marasmiineae</taxon>
        <taxon>Mycenaceae</taxon>
        <taxon>Mycena</taxon>
    </lineage>
</organism>
<feature type="region of interest" description="Disordered" evidence="1">
    <location>
        <begin position="343"/>
        <end position="382"/>
    </location>
</feature>